<name>A0A8S8X790_9PROT</name>
<dbReference type="PROSITE" id="PS51192">
    <property type="entry name" value="HELICASE_ATP_BIND_1"/>
    <property type="match status" value="1"/>
</dbReference>
<dbReference type="AlphaFoldDB" id="A0A8S8X790"/>
<dbReference type="PANTHER" id="PTHR43519">
    <property type="entry name" value="ATP-DEPENDENT RNA HELICASE HRPB"/>
    <property type="match status" value="1"/>
</dbReference>
<evidence type="ECO:0000259" key="8">
    <source>
        <dbReference type="PROSITE" id="PS51194"/>
    </source>
</evidence>
<dbReference type="PROSITE" id="PS00690">
    <property type="entry name" value="DEAH_ATP_HELICASE"/>
    <property type="match status" value="1"/>
</dbReference>
<dbReference type="InterPro" id="IPR027417">
    <property type="entry name" value="P-loop_NTPase"/>
</dbReference>
<evidence type="ECO:0000256" key="3">
    <source>
        <dbReference type="ARBA" id="ARBA00022801"/>
    </source>
</evidence>
<organism evidence="9 10">
    <name type="scientific">Roseiterribacter gracilis</name>
    <dbReference type="NCBI Taxonomy" id="2812848"/>
    <lineage>
        <taxon>Bacteria</taxon>
        <taxon>Pseudomonadati</taxon>
        <taxon>Pseudomonadota</taxon>
        <taxon>Alphaproteobacteria</taxon>
        <taxon>Rhodospirillales</taxon>
        <taxon>Roseiterribacteraceae</taxon>
        <taxon>Roseiterribacter</taxon>
    </lineage>
</organism>
<feature type="domain" description="Helicase C-terminal" evidence="8">
    <location>
        <begin position="196"/>
        <end position="373"/>
    </location>
</feature>
<proteinExistence type="predicted"/>
<dbReference type="InterPro" id="IPR014001">
    <property type="entry name" value="Helicase_ATP-bd"/>
</dbReference>
<keyword evidence="3" id="KW-0378">Hydrolase</keyword>
<dbReference type="GO" id="GO:0003676">
    <property type="term" value="F:nucleic acid binding"/>
    <property type="evidence" value="ECO:0007669"/>
    <property type="project" value="InterPro"/>
</dbReference>
<keyword evidence="10" id="KW-1185">Reference proteome</keyword>
<keyword evidence="4 9" id="KW-0347">Helicase</keyword>
<dbReference type="Pfam" id="PF00271">
    <property type="entry name" value="Helicase_C"/>
    <property type="match status" value="1"/>
</dbReference>
<dbReference type="CDD" id="cd18791">
    <property type="entry name" value="SF2_C_RHA"/>
    <property type="match status" value="1"/>
</dbReference>
<dbReference type="SMART" id="SM00847">
    <property type="entry name" value="HA2"/>
    <property type="match status" value="1"/>
</dbReference>
<reference evidence="9" key="1">
    <citation type="submission" date="2021-02" db="EMBL/GenBank/DDBJ databases">
        <title>Genome sequence of Rhodospirillales sp. strain TMPK1 isolated from soil.</title>
        <authorList>
            <person name="Nakai R."/>
            <person name="Kusada H."/>
            <person name="Tamaki H."/>
        </authorList>
    </citation>
    <scope>NUCLEOTIDE SEQUENCE</scope>
    <source>
        <strain evidence="9">TMPK1</strain>
    </source>
</reference>
<dbReference type="FunFam" id="3.40.50.300:FF:002125">
    <property type="entry name" value="ATP-dependent helicase HrpB"/>
    <property type="match status" value="1"/>
</dbReference>
<dbReference type="NCBIfam" id="TIGR01970">
    <property type="entry name" value="DEAH_box_HrpB"/>
    <property type="match status" value="1"/>
</dbReference>
<dbReference type="Proteomes" id="UP000681075">
    <property type="component" value="Unassembled WGS sequence"/>
</dbReference>
<evidence type="ECO:0000256" key="2">
    <source>
        <dbReference type="ARBA" id="ARBA00022741"/>
    </source>
</evidence>
<keyword evidence="2" id="KW-0547">Nucleotide-binding</keyword>
<accession>A0A8S8X790</accession>
<dbReference type="PIRSF" id="PIRSF005496">
    <property type="entry name" value="ATP_hel_hrpB"/>
    <property type="match status" value="1"/>
</dbReference>
<dbReference type="GO" id="GO:0005524">
    <property type="term" value="F:ATP binding"/>
    <property type="evidence" value="ECO:0007669"/>
    <property type="project" value="UniProtKB-KW"/>
</dbReference>
<evidence type="ECO:0000313" key="10">
    <source>
        <dbReference type="Proteomes" id="UP000681075"/>
    </source>
</evidence>
<gene>
    <name evidence="9" type="ORF">TMPK1_04110</name>
</gene>
<dbReference type="InterPro" id="IPR010225">
    <property type="entry name" value="HrpB"/>
</dbReference>
<dbReference type="EC" id="3.6.4.13" evidence="1"/>
<evidence type="ECO:0000256" key="6">
    <source>
        <dbReference type="SAM" id="MobiDB-lite"/>
    </source>
</evidence>
<protein>
    <recommendedName>
        <fullName evidence="1">RNA helicase</fullName>
        <ecNumber evidence="1">3.6.4.13</ecNumber>
    </recommendedName>
</protein>
<evidence type="ECO:0000256" key="5">
    <source>
        <dbReference type="ARBA" id="ARBA00022840"/>
    </source>
</evidence>
<evidence type="ECO:0000256" key="1">
    <source>
        <dbReference type="ARBA" id="ARBA00012552"/>
    </source>
</evidence>
<dbReference type="InterPro" id="IPR007502">
    <property type="entry name" value="Helicase-assoc_dom"/>
</dbReference>
<evidence type="ECO:0000256" key="4">
    <source>
        <dbReference type="ARBA" id="ARBA00022806"/>
    </source>
</evidence>
<dbReference type="Pfam" id="PF00270">
    <property type="entry name" value="DEAD"/>
    <property type="match status" value="1"/>
</dbReference>
<dbReference type="Pfam" id="PF08482">
    <property type="entry name" value="HrpB_C"/>
    <property type="match status" value="1"/>
</dbReference>
<sequence length="811" mass="87402">MTTRLPIEDVLPAIVASLATTPNLVLQAPPGAGKTTGVPPALLDANWLAGKKIVMIEPRRLAARAAASRIARNLGDEVGGIAGYRVRMDTKVSARTRIELVTDGVFTRMIQEDPSLEKIGAVLFDEIHERRLETDLGLALALESQAALRPDLRLIAMSATLDAAPVARALRDAPIITAQGRAFPVEIRNLPAPASGLDALAVAMRDAILDALSGGDGDVLVFLPGGAEIRRVERALQAARLADNIDVMPLFGDLPPAQQDRAIAPSIKGRRKIVLATSIAETSLTIEGVRHVVDSGLARNARYDPATGLTKLVTEKVSRAGAEQRAGRAGRVAPGTARRLWPAAAHGALPEFTAPEIATADLAPFALELAAWGVEHPSALNLLDQPPASAWNEARALLTELDALDKDGRITAHGKAMSRFGAHPRLAHMLLHAKSGTAAALAALLGERDAGPNDDVDLRPRIDRVAKFSDEPWRRIREQAKRFARQAHADFADIASEDAGETLALAYPDRVAQQRGGRGRFRLANGRGAALNERDPLAGEAFLVVAELDGAGADSRIRLAAPLTETALRRVLGPHIEEIDEIELNDAGAVVATRRTKLGALVLAEKALPKPPPDALAAALLDRVRKRGLSVLHFSDAARELQARVALLRDKDSEAWPDLSDAHLLATVGDWLTIGSARKLEEIAIEPLLRQRLDWKQAQELDARAPTHFTAPTGSRVPIDYSVANPTVRIRVQELFGLTQHPAIDRNRIPLTLELLSPAQRPIQVTRDLPGFWAGSWKAVRADLRGRYPRHPWPEDPAAAEPTRRVKPRGT</sequence>
<dbReference type="InterPro" id="IPR002464">
    <property type="entry name" value="DNA/RNA_helicase_DEAH_CS"/>
</dbReference>
<dbReference type="InterPro" id="IPR048333">
    <property type="entry name" value="HA2_WH"/>
</dbReference>
<dbReference type="Pfam" id="PF04408">
    <property type="entry name" value="WHD_HA2"/>
    <property type="match status" value="1"/>
</dbReference>
<feature type="region of interest" description="Disordered" evidence="6">
    <location>
        <begin position="788"/>
        <end position="811"/>
    </location>
</feature>
<dbReference type="EMBL" id="BOPV01000001">
    <property type="protein sequence ID" value="GIL38174.1"/>
    <property type="molecule type" value="Genomic_DNA"/>
</dbReference>
<dbReference type="InterPro" id="IPR013689">
    <property type="entry name" value="RNA_helicase_ATP-dep_HrpB_C"/>
</dbReference>
<dbReference type="InterPro" id="IPR049614">
    <property type="entry name" value="HrpB_DEXH"/>
</dbReference>
<dbReference type="SMART" id="SM00490">
    <property type="entry name" value="HELICc"/>
    <property type="match status" value="1"/>
</dbReference>
<evidence type="ECO:0000313" key="9">
    <source>
        <dbReference type="EMBL" id="GIL38174.1"/>
    </source>
</evidence>
<dbReference type="Gene3D" id="1.20.120.1080">
    <property type="match status" value="1"/>
</dbReference>
<dbReference type="Gene3D" id="3.40.50.300">
    <property type="entry name" value="P-loop containing nucleotide triphosphate hydrolases"/>
    <property type="match status" value="2"/>
</dbReference>
<dbReference type="RefSeq" id="WP_420241139.1">
    <property type="nucleotide sequence ID" value="NZ_BOPV01000001.1"/>
</dbReference>
<feature type="domain" description="Helicase ATP-binding" evidence="7">
    <location>
        <begin position="15"/>
        <end position="179"/>
    </location>
</feature>
<dbReference type="CDD" id="cd17990">
    <property type="entry name" value="DEXHc_HrpB"/>
    <property type="match status" value="1"/>
</dbReference>
<dbReference type="PANTHER" id="PTHR43519:SF1">
    <property type="entry name" value="ATP-DEPENDENT RNA HELICASE HRPB"/>
    <property type="match status" value="1"/>
</dbReference>
<dbReference type="GO" id="GO:0003724">
    <property type="term" value="F:RNA helicase activity"/>
    <property type="evidence" value="ECO:0007669"/>
    <property type="project" value="UniProtKB-EC"/>
</dbReference>
<evidence type="ECO:0000259" key="7">
    <source>
        <dbReference type="PROSITE" id="PS51192"/>
    </source>
</evidence>
<dbReference type="SUPFAM" id="SSF52540">
    <property type="entry name" value="P-loop containing nucleoside triphosphate hydrolases"/>
    <property type="match status" value="1"/>
</dbReference>
<dbReference type="PROSITE" id="PS51194">
    <property type="entry name" value="HELICASE_CTER"/>
    <property type="match status" value="1"/>
</dbReference>
<dbReference type="InterPro" id="IPR001650">
    <property type="entry name" value="Helicase_C-like"/>
</dbReference>
<dbReference type="GO" id="GO:0016787">
    <property type="term" value="F:hydrolase activity"/>
    <property type="evidence" value="ECO:0007669"/>
    <property type="project" value="UniProtKB-KW"/>
</dbReference>
<dbReference type="SMART" id="SM00487">
    <property type="entry name" value="DEXDc"/>
    <property type="match status" value="1"/>
</dbReference>
<keyword evidence="5" id="KW-0067">ATP-binding</keyword>
<dbReference type="InterPro" id="IPR011545">
    <property type="entry name" value="DEAD/DEAH_box_helicase_dom"/>
</dbReference>
<comment type="caution">
    <text evidence="9">The sequence shown here is derived from an EMBL/GenBank/DDBJ whole genome shotgun (WGS) entry which is preliminary data.</text>
</comment>